<dbReference type="RefSeq" id="WP_311559142.1">
    <property type="nucleotide sequence ID" value="NZ_JAVREJ010000020.1"/>
</dbReference>
<dbReference type="InterPro" id="IPR020843">
    <property type="entry name" value="ER"/>
</dbReference>
<dbReference type="PANTHER" id="PTHR43401">
    <property type="entry name" value="L-THREONINE 3-DEHYDROGENASE"/>
    <property type="match status" value="1"/>
</dbReference>
<evidence type="ECO:0000256" key="4">
    <source>
        <dbReference type="ARBA" id="ARBA00023002"/>
    </source>
</evidence>
<feature type="domain" description="Enoyl reductase (ER)" evidence="6">
    <location>
        <begin position="17"/>
        <end position="345"/>
    </location>
</feature>
<organism evidence="7 8">
    <name type="scientific">Pseudonocardia charpentierae</name>
    <dbReference type="NCBI Taxonomy" id="3075545"/>
    <lineage>
        <taxon>Bacteria</taxon>
        <taxon>Bacillati</taxon>
        <taxon>Actinomycetota</taxon>
        <taxon>Actinomycetes</taxon>
        <taxon>Pseudonocardiales</taxon>
        <taxon>Pseudonocardiaceae</taxon>
        <taxon>Pseudonocardia</taxon>
    </lineage>
</organism>
<dbReference type="SMART" id="SM00829">
    <property type="entry name" value="PKS_ER"/>
    <property type="match status" value="1"/>
</dbReference>
<comment type="cofactor">
    <cofactor evidence="1 5">
        <name>Zn(2+)</name>
        <dbReference type="ChEBI" id="CHEBI:29105"/>
    </cofactor>
</comment>
<comment type="caution">
    <text evidence="7">The sequence shown here is derived from an EMBL/GenBank/DDBJ whole genome shotgun (WGS) entry which is preliminary data.</text>
</comment>
<dbReference type="InterPro" id="IPR036291">
    <property type="entry name" value="NAD(P)-bd_dom_sf"/>
</dbReference>
<dbReference type="Pfam" id="PF00107">
    <property type="entry name" value="ADH_zinc_N"/>
    <property type="match status" value="1"/>
</dbReference>
<evidence type="ECO:0000256" key="2">
    <source>
        <dbReference type="ARBA" id="ARBA00022723"/>
    </source>
</evidence>
<keyword evidence="2 5" id="KW-0479">Metal-binding</keyword>
<evidence type="ECO:0000256" key="3">
    <source>
        <dbReference type="ARBA" id="ARBA00022833"/>
    </source>
</evidence>
<dbReference type="InterPro" id="IPR011032">
    <property type="entry name" value="GroES-like_sf"/>
</dbReference>
<dbReference type="Proteomes" id="UP001183202">
    <property type="component" value="Unassembled WGS sequence"/>
</dbReference>
<proteinExistence type="inferred from homology"/>
<dbReference type="Gene3D" id="3.40.50.720">
    <property type="entry name" value="NAD(P)-binding Rossmann-like Domain"/>
    <property type="match status" value="1"/>
</dbReference>
<evidence type="ECO:0000313" key="7">
    <source>
        <dbReference type="EMBL" id="MDT0352635.1"/>
    </source>
</evidence>
<dbReference type="SUPFAM" id="SSF51735">
    <property type="entry name" value="NAD(P)-binding Rossmann-fold domains"/>
    <property type="match status" value="1"/>
</dbReference>
<evidence type="ECO:0000256" key="5">
    <source>
        <dbReference type="RuleBase" id="RU361277"/>
    </source>
</evidence>
<dbReference type="PROSITE" id="PS00059">
    <property type="entry name" value="ADH_ZINC"/>
    <property type="match status" value="1"/>
</dbReference>
<protein>
    <submittedName>
        <fullName evidence="7">Alcohol dehydrogenase catalytic domain-containing protein</fullName>
    </submittedName>
</protein>
<dbReference type="Pfam" id="PF08240">
    <property type="entry name" value="ADH_N"/>
    <property type="match status" value="1"/>
</dbReference>
<evidence type="ECO:0000313" key="8">
    <source>
        <dbReference type="Proteomes" id="UP001183202"/>
    </source>
</evidence>
<dbReference type="InterPro" id="IPR013154">
    <property type="entry name" value="ADH-like_N"/>
</dbReference>
<gene>
    <name evidence="7" type="ORF">RM445_24230</name>
</gene>
<evidence type="ECO:0000259" key="6">
    <source>
        <dbReference type="SMART" id="SM00829"/>
    </source>
</evidence>
<dbReference type="InterPro" id="IPR013149">
    <property type="entry name" value="ADH-like_C"/>
</dbReference>
<keyword evidence="8" id="KW-1185">Reference proteome</keyword>
<comment type="similarity">
    <text evidence="5">Belongs to the zinc-containing alcohol dehydrogenase family.</text>
</comment>
<keyword evidence="3 5" id="KW-0862">Zinc</keyword>
<dbReference type="PANTHER" id="PTHR43401:SF2">
    <property type="entry name" value="L-THREONINE 3-DEHYDROGENASE"/>
    <property type="match status" value="1"/>
</dbReference>
<dbReference type="EMBL" id="JAVREJ010000020">
    <property type="protein sequence ID" value="MDT0352635.1"/>
    <property type="molecule type" value="Genomic_DNA"/>
</dbReference>
<evidence type="ECO:0000256" key="1">
    <source>
        <dbReference type="ARBA" id="ARBA00001947"/>
    </source>
</evidence>
<dbReference type="Gene3D" id="3.90.180.10">
    <property type="entry name" value="Medium-chain alcohol dehydrogenases, catalytic domain"/>
    <property type="match status" value="1"/>
</dbReference>
<dbReference type="InterPro" id="IPR002328">
    <property type="entry name" value="ADH_Zn_CS"/>
</dbReference>
<name>A0ABU2NFA0_9PSEU</name>
<dbReference type="SUPFAM" id="SSF50129">
    <property type="entry name" value="GroES-like"/>
    <property type="match status" value="1"/>
</dbReference>
<accession>A0ABU2NFA0</accession>
<reference evidence="8" key="1">
    <citation type="submission" date="2023-07" db="EMBL/GenBank/DDBJ databases">
        <title>30 novel species of actinomycetes from the DSMZ collection.</title>
        <authorList>
            <person name="Nouioui I."/>
        </authorList>
    </citation>
    <scope>NUCLEOTIDE SEQUENCE [LARGE SCALE GENOMIC DNA]</scope>
    <source>
        <strain evidence="8">DSM 45834</strain>
    </source>
</reference>
<sequence length="357" mass="37601">MTGPSTTMMALRKHAAGEHALHLDEVPAPQARPGWMVLDVGYAGICGTDLHIVDDEFPSWPPVTLGHEFMGTVRELGEGVEDWSVGDRVVCEPHSLACTRCHLCRRGLAHLCAHKRSPGWGIDGGFAERVAVPAHLLHAVPDKVDDVAAGLVEPLAIVVTAFERTPVPPGGTVMVIGPGPIGILCALTATAAGAGRVVLVGRRSSAVRLELAAELGLEVWDSAEGDVAERAYRHTRNRGIDLVVETSGAAAAVAQGLGSLRRRGQMCVLGVSGEPTIPIPWGLAMNRAADVAFSLSSSWSSWDAALALLARGAVDPRPLATVFPLTDWAQAFAATRDRGVVKALLRPVPHSTTRSTP</sequence>
<keyword evidence="4" id="KW-0560">Oxidoreductase</keyword>
<dbReference type="InterPro" id="IPR050129">
    <property type="entry name" value="Zn_alcohol_dh"/>
</dbReference>